<organism evidence="2 3">
    <name type="scientific">Marasmius tenuissimus</name>
    <dbReference type="NCBI Taxonomy" id="585030"/>
    <lineage>
        <taxon>Eukaryota</taxon>
        <taxon>Fungi</taxon>
        <taxon>Dikarya</taxon>
        <taxon>Basidiomycota</taxon>
        <taxon>Agaricomycotina</taxon>
        <taxon>Agaricomycetes</taxon>
        <taxon>Agaricomycetidae</taxon>
        <taxon>Agaricales</taxon>
        <taxon>Marasmiineae</taxon>
        <taxon>Marasmiaceae</taxon>
        <taxon>Marasmius</taxon>
    </lineage>
</organism>
<feature type="region of interest" description="Disordered" evidence="1">
    <location>
        <begin position="1"/>
        <end position="58"/>
    </location>
</feature>
<evidence type="ECO:0000256" key="1">
    <source>
        <dbReference type="SAM" id="MobiDB-lite"/>
    </source>
</evidence>
<feature type="compositionally biased region" description="Polar residues" evidence="1">
    <location>
        <begin position="1"/>
        <end position="16"/>
    </location>
</feature>
<comment type="caution">
    <text evidence="2">The sequence shown here is derived from an EMBL/GenBank/DDBJ whole genome shotgun (WGS) entry which is preliminary data.</text>
</comment>
<feature type="compositionally biased region" description="Basic and acidic residues" evidence="1">
    <location>
        <begin position="26"/>
        <end position="37"/>
    </location>
</feature>
<evidence type="ECO:0000313" key="3">
    <source>
        <dbReference type="Proteomes" id="UP001437256"/>
    </source>
</evidence>
<reference evidence="2 3" key="1">
    <citation type="submission" date="2024-05" db="EMBL/GenBank/DDBJ databases">
        <title>A draft genome resource for the thread blight pathogen Marasmius tenuissimus strain MS-2.</title>
        <authorList>
            <person name="Yulfo-Soto G.E."/>
            <person name="Baruah I.K."/>
            <person name="Amoako-Attah I."/>
            <person name="Bukari Y."/>
            <person name="Meinhardt L.W."/>
            <person name="Bailey B.A."/>
            <person name="Cohen S.P."/>
        </authorList>
    </citation>
    <scope>NUCLEOTIDE SEQUENCE [LARGE SCALE GENOMIC DNA]</scope>
    <source>
        <strain evidence="2 3">MS-2</strain>
    </source>
</reference>
<dbReference type="EMBL" id="JBBXMP010000585">
    <property type="protein sequence ID" value="KAL0057325.1"/>
    <property type="molecule type" value="Genomic_DNA"/>
</dbReference>
<proteinExistence type="predicted"/>
<accession>A0ABR2Z7K9</accession>
<name>A0ABR2Z7K9_9AGAR</name>
<gene>
    <name evidence="2" type="ORF">AAF712_016032</name>
</gene>
<protein>
    <submittedName>
        <fullName evidence="2">Uncharacterized protein</fullName>
    </submittedName>
</protein>
<sequence>MPTKWKNQASGSENQPAPTPKPTKRSKTDSTKADAKKSKGGKGSGQVDGSSSGGRITYVNWSNEPASLTDRMLTKIEDSATLREAFSLQRIAGVPANNSQGKKVREHYEDLAYIVFFEPGAPEGTWSPYTKELLGKVVQNRLTWFKSHFVAHRDKLGQTSHGIVMEDREGTLHGELSNTWGKLVVSP</sequence>
<dbReference type="Proteomes" id="UP001437256">
    <property type="component" value="Unassembled WGS sequence"/>
</dbReference>
<keyword evidence="3" id="KW-1185">Reference proteome</keyword>
<evidence type="ECO:0000313" key="2">
    <source>
        <dbReference type="EMBL" id="KAL0057325.1"/>
    </source>
</evidence>